<feature type="transmembrane region" description="Helical" evidence="1">
    <location>
        <begin position="91"/>
        <end position="108"/>
    </location>
</feature>
<keyword evidence="1" id="KW-0812">Transmembrane</keyword>
<evidence type="ECO:0000313" key="3">
    <source>
        <dbReference type="Proteomes" id="UP000241769"/>
    </source>
</evidence>
<dbReference type="EMBL" id="MDYQ01000015">
    <property type="protein sequence ID" value="PRP88052.1"/>
    <property type="molecule type" value="Genomic_DNA"/>
</dbReference>
<keyword evidence="3" id="KW-1185">Reference proteome</keyword>
<name>A0A2P6NVR4_9EUKA</name>
<evidence type="ECO:0000256" key="1">
    <source>
        <dbReference type="SAM" id="Phobius"/>
    </source>
</evidence>
<gene>
    <name evidence="2" type="ORF">PROFUN_04480</name>
</gene>
<accession>A0A2P6NVR4</accession>
<dbReference type="OrthoDB" id="192262at2759"/>
<evidence type="ECO:0000313" key="2">
    <source>
        <dbReference type="EMBL" id="PRP88052.1"/>
    </source>
</evidence>
<feature type="transmembrane region" description="Helical" evidence="1">
    <location>
        <begin position="143"/>
        <end position="163"/>
    </location>
</feature>
<proteinExistence type="predicted"/>
<keyword evidence="1" id="KW-0472">Membrane</keyword>
<protein>
    <submittedName>
        <fullName evidence="2">Uncharacterized protein</fullName>
    </submittedName>
</protein>
<sequence length="220" mass="24564">MTGHDAPVHAPKRLTPADFASKEPFPLATLAKTYQIPEAPKNPWQPFFEHKVGTVVTNAAKNFSLQNAGAFVKQNAIYYRETIARPQPQRTFFHIVAIFLGAGATISYNNSRKMPQRRPDLSPTGMLYSLQHIRWTSSNIIKLIFSIIIDLLGLLTFLIPGLGETIDVVWAPASAALVYWLYGSPLVAFANFAEEILPFTDFIPTATIAWFAVQCGWLRQ</sequence>
<organism evidence="2 3">
    <name type="scientific">Planoprotostelium fungivorum</name>
    <dbReference type="NCBI Taxonomy" id="1890364"/>
    <lineage>
        <taxon>Eukaryota</taxon>
        <taxon>Amoebozoa</taxon>
        <taxon>Evosea</taxon>
        <taxon>Variosea</taxon>
        <taxon>Cavosteliida</taxon>
        <taxon>Cavosteliaceae</taxon>
        <taxon>Planoprotostelium</taxon>
    </lineage>
</organism>
<keyword evidence="1" id="KW-1133">Transmembrane helix</keyword>
<comment type="caution">
    <text evidence="2">The sequence shown here is derived from an EMBL/GenBank/DDBJ whole genome shotgun (WGS) entry which is preliminary data.</text>
</comment>
<feature type="transmembrane region" description="Helical" evidence="1">
    <location>
        <begin position="169"/>
        <end position="193"/>
    </location>
</feature>
<reference evidence="2 3" key="1">
    <citation type="journal article" date="2018" name="Genome Biol. Evol.">
        <title>Multiple Roots of Fruiting Body Formation in Amoebozoa.</title>
        <authorList>
            <person name="Hillmann F."/>
            <person name="Forbes G."/>
            <person name="Novohradska S."/>
            <person name="Ferling I."/>
            <person name="Riege K."/>
            <person name="Groth M."/>
            <person name="Westermann M."/>
            <person name="Marz M."/>
            <person name="Spaller T."/>
            <person name="Winckler T."/>
            <person name="Schaap P."/>
            <person name="Glockner G."/>
        </authorList>
    </citation>
    <scope>NUCLEOTIDE SEQUENCE [LARGE SCALE GENOMIC DNA]</scope>
    <source>
        <strain evidence="2 3">Jena</strain>
    </source>
</reference>
<dbReference type="Proteomes" id="UP000241769">
    <property type="component" value="Unassembled WGS sequence"/>
</dbReference>
<dbReference type="AlphaFoldDB" id="A0A2P6NVR4"/>
<dbReference type="InParanoid" id="A0A2P6NVR4"/>